<comment type="caution">
    <text evidence="3">The sequence shown here is derived from an EMBL/GenBank/DDBJ whole genome shotgun (WGS) entry which is preliminary data.</text>
</comment>
<dbReference type="SUPFAM" id="SSF55797">
    <property type="entry name" value="PR-1-like"/>
    <property type="match status" value="1"/>
</dbReference>
<dbReference type="Pfam" id="PF00188">
    <property type="entry name" value="CAP"/>
    <property type="match status" value="1"/>
</dbReference>
<dbReference type="InterPro" id="IPR034113">
    <property type="entry name" value="SCP_GAPR1-like"/>
</dbReference>
<gene>
    <name evidence="3" type="ORF">OS493_012216</name>
</gene>
<dbReference type="EMBL" id="MU825401">
    <property type="protein sequence ID" value="KAJ7392545.1"/>
    <property type="molecule type" value="Genomic_DNA"/>
</dbReference>
<dbReference type="InterPro" id="IPR035940">
    <property type="entry name" value="CAP_sf"/>
</dbReference>
<keyword evidence="1" id="KW-0732">Signal</keyword>
<organism evidence="3 4">
    <name type="scientific">Desmophyllum pertusum</name>
    <dbReference type="NCBI Taxonomy" id="174260"/>
    <lineage>
        <taxon>Eukaryota</taxon>
        <taxon>Metazoa</taxon>
        <taxon>Cnidaria</taxon>
        <taxon>Anthozoa</taxon>
        <taxon>Hexacorallia</taxon>
        <taxon>Scleractinia</taxon>
        <taxon>Caryophylliina</taxon>
        <taxon>Caryophylliidae</taxon>
        <taxon>Desmophyllum</taxon>
    </lineage>
</organism>
<dbReference type="PANTHER" id="PTHR10334">
    <property type="entry name" value="CYSTEINE-RICH SECRETORY PROTEIN-RELATED"/>
    <property type="match status" value="1"/>
</dbReference>
<evidence type="ECO:0000259" key="2">
    <source>
        <dbReference type="SMART" id="SM00198"/>
    </source>
</evidence>
<dbReference type="AlphaFoldDB" id="A0A9X0A3S3"/>
<feature type="chain" id="PRO_5040981734" description="SCP domain-containing protein" evidence="1">
    <location>
        <begin position="23"/>
        <end position="203"/>
    </location>
</feature>
<evidence type="ECO:0000313" key="4">
    <source>
        <dbReference type="Proteomes" id="UP001163046"/>
    </source>
</evidence>
<accession>A0A9X0A3S3</accession>
<protein>
    <recommendedName>
        <fullName evidence="2">SCP domain-containing protein</fullName>
    </recommendedName>
</protein>
<evidence type="ECO:0000313" key="3">
    <source>
        <dbReference type="EMBL" id="KAJ7392545.1"/>
    </source>
</evidence>
<sequence>MKPLQLGAFIICNFLLYAGVNAYDEFDKACVMAHNKLRKLHGAQAVAWSEELGDAAQAWCEELALKDDLAHDNKTMDTKNQGENLAAMTVTDPKSDGPSPDLCNLAVQKWYMEEINYNYQTGLPKAPGMLIKHFAQVVWNSTFQVGAGSARSTVHGDIICIRYSPRGAEGGPDSFKQNVFPKIAGPNSTPVFATLTDKGKSKY</sequence>
<evidence type="ECO:0000256" key="1">
    <source>
        <dbReference type="SAM" id="SignalP"/>
    </source>
</evidence>
<proteinExistence type="predicted"/>
<feature type="domain" description="SCP" evidence="2">
    <location>
        <begin position="25"/>
        <end position="171"/>
    </location>
</feature>
<dbReference type="OrthoDB" id="546450at2759"/>
<reference evidence="3" key="1">
    <citation type="submission" date="2023-01" db="EMBL/GenBank/DDBJ databases">
        <title>Genome assembly of the deep-sea coral Lophelia pertusa.</title>
        <authorList>
            <person name="Herrera S."/>
            <person name="Cordes E."/>
        </authorList>
    </citation>
    <scope>NUCLEOTIDE SEQUENCE</scope>
    <source>
        <strain evidence="3">USNM1676648</strain>
        <tissue evidence="3">Polyp</tissue>
    </source>
</reference>
<keyword evidence="4" id="KW-1185">Reference proteome</keyword>
<feature type="signal peptide" evidence="1">
    <location>
        <begin position="1"/>
        <end position="22"/>
    </location>
</feature>
<dbReference type="Gene3D" id="3.40.33.10">
    <property type="entry name" value="CAP"/>
    <property type="match status" value="1"/>
</dbReference>
<dbReference type="PRINTS" id="PR00837">
    <property type="entry name" value="V5TPXLIKE"/>
</dbReference>
<dbReference type="CDD" id="cd05382">
    <property type="entry name" value="CAP_GAPR1-like"/>
    <property type="match status" value="1"/>
</dbReference>
<dbReference type="InterPro" id="IPR001283">
    <property type="entry name" value="CRISP-related"/>
</dbReference>
<name>A0A9X0A3S3_9CNID</name>
<dbReference type="SMART" id="SM00198">
    <property type="entry name" value="SCP"/>
    <property type="match status" value="1"/>
</dbReference>
<dbReference type="Proteomes" id="UP001163046">
    <property type="component" value="Unassembled WGS sequence"/>
</dbReference>
<dbReference type="InterPro" id="IPR014044">
    <property type="entry name" value="CAP_dom"/>
</dbReference>